<dbReference type="GO" id="GO:0006508">
    <property type="term" value="P:proteolysis"/>
    <property type="evidence" value="ECO:0007669"/>
    <property type="project" value="UniProtKB-KW"/>
</dbReference>
<dbReference type="Pfam" id="PF14543">
    <property type="entry name" value="TAXi_N"/>
    <property type="match status" value="1"/>
</dbReference>
<dbReference type="PANTHER" id="PTHR47967:SF128">
    <property type="entry name" value="ASPARTIC PROTEINASE CDR1-LIKE"/>
    <property type="match status" value="1"/>
</dbReference>
<comment type="caution">
    <text evidence="10">The sequence shown here is derived from an EMBL/GenBank/DDBJ whole genome shotgun (WGS) entry which is preliminary data.</text>
</comment>
<dbReference type="InterPro" id="IPR051708">
    <property type="entry name" value="Plant_Aspart_Prot_A1"/>
</dbReference>
<comment type="similarity">
    <text evidence="2">Belongs to the peptidase A1 family.</text>
</comment>
<keyword evidence="7" id="KW-0325">Glycoprotein</keyword>
<dbReference type="FunFam" id="2.40.70.10:FF:000031">
    <property type="entry name" value="Aspartyl protease AED1"/>
    <property type="match status" value="1"/>
</dbReference>
<dbReference type="InterPro" id="IPR032799">
    <property type="entry name" value="TAXi_C"/>
</dbReference>
<dbReference type="STRING" id="35608.A0A2U1NAV9"/>
<evidence type="ECO:0000313" key="11">
    <source>
        <dbReference type="Proteomes" id="UP000245207"/>
    </source>
</evidence>
<evidence type="ECO:0000259" key="9">
    <source>
        <dbReference type="PROSITE" id="PS51767"/>
    </source>
</evidence>
<feature type="domain" description="Peptidase A1" evidence="9">
    <location>
        <begin position="90"/>
        <end position="423"/>
    </location>
</feature>
<name>A0A2U1NAV9_ARTAN</name>
<dbReference type="PROSITE" id="PS51767">
    <property type="entry name" value="PEPTIDASE_A1"/>
    <property type="match status" value="1"/>
</dbReference>
<keyword evidence="5" id="KW-0064">Aspartyl protease</keyword>
<evidence type="ECO:0000256" key="3">
    <source>
        <dbReference type="ARBA" id="ARBA00022525"/>
    </source>
</evidence>
<dbReference type="PROSITE" id="PS00141">
    <property type="entry name" value="ASP_PROTEASE"/>
    <property type="match status" value="1"/>
</dbReference>
<feature type="chain" id="PRO_5015725205" evidence="8">
    <location>
        <begin position="19"/>
        <end position="431"/>
    </location>
</feature>
<dbReference type="Proteomes" id="UP000245207">
    <property type="component" value="Unassembled WGS sequence"/>
</dbReference>
<evidence type="ECO:0000256" key="6">
    <source>
        <dbReference type="ARBA" id="ARBA00022801"/>
    </source>
</evidence>
<dbReference type="AlphaFoldDB" id="A0A2U1NAV9"/>
<dbReference type="Gene3D" id="2.40.70.10">
    <property type="entry name" value="Acid Proteases"/>
    <property type="match status" value="2"/>
</dbReference>
<dbReference type="PANTHER" id="PTHR47967">
    <property type="entry name" value="OS07G0603500 PROTEIN-RELATED"/>
    <property type="match status" value="1"/>
</dbReference>
<evidence type="ECO:0000256" key="8">
    <source>
        <dbReference type="SAM" id="SignalP"/>
    </source>
</evidence>
<organism evidence="10 11">
    <name type="scientific">Artemisia annua</name>
    <name type="common">Sweet wormwood</name>
    <dbReference type="NCBI Taxonomy" id="35608"/>
    <lineage>
        <taxon>Eukaryota</taxon>
        <taxon>Viridiplantae</taxon>
        <taxon>Streptophyta</taxon>
        <taxon>Embryophyta</taxon>
        <taxon>Tracheophyta</taxon>
        <taxon>Spermatophyta</taxon>
        <taxon>Magnoliopsida</taxon>
        <taxon>eudicotyledons</taxon>
        <taxon>Gunneridae</taxon>
        <taxon>Pentapetalae</taxon>
        <taxon>asterids</taxon>
        <taxon>campanulids</taxon>
        <taxon>Asterales</taxon>
        <taxon>Asteraceae</taxon>
        <taxon>Asteroideae</taxon>
        <taxon>Anthemideae</taxon>
        <taxon>Artemisiinae</taxon>
        <taxon>Artemisia</taxon>
    </lineage>
</organism>
<keyword evidence="8" id="KW-0732">Signal</keyword>
<keyword evidence="11" id="KW-1185">Reference proteome</keyword>
<protein>
    <submittedName>
        <fullName evidence="10">Eukaryotic aspartyl protease family protein</fullName>
    </submittedName>
</protein>
<feature type="signal peptide" evidence="8">
    <location>
        <begin position="1"/>
        <end position="18"/>
    </location>
</feature>
<dbReference type="CDD" id="cd05476">
    <property type="entry name" value="pepsin_A_like_plant"/>
    <property type="match status" value="1"/>
</dbReference>
<reference evidence="10 11" key="1">
    <citation type="journal article" date="2018" name="Mol. Plant">
        <title>The genome of Artemisia annua provides insight into the evolution of Asteraceae family and artemisinin biosynthesis.</title>
        <authorList>
            <person name="Shen Q."/>
            <person name="Zhang L."/>
            <person name="Liao Z."/>
            <person name="Wang S."/>
            <person name="Yan T."/>
            <person name="Shi P."/>
            <person name="Liu M."/>
            <person name="Fu X."/>
            <person name="Pan Q."/>
            <person name="Wang Y."/>
            <person name="Lv Z."/>
            <person name="Lu X."/>
            <person name="Zhang F."/>
            <person name="Jiang W."/>
            <person name="Ma Y."/>
            <person name="Chen M."/>
            <person name="Hao X."/>
            <person name="Li L."/>
            <person name="Tang Y."/>
            <person name="Lv G."/>
            <person name="Zhou Y."/>
            <person name="Sun X."/>
            <person name="Brodelius P.E."/>
            <person name="Rose J.K.C."/>
            <person name="Tang K."/>
        </authorList>
    </citation>
    <scope>NUCLEOTIDE SEQUENCE [LARGE SCALE GENOMIC DNA]</scope>
    <source>
        <strain evidence="11">cv. Huhao1</strain>
        <tissue evidence="10">Leaf</tissue>
    </source>
</reference>
<keyword evidence="6" id="KW-0378">Hydrolase</keyword>
<dbReference type="InterPro" id="IPR033121">
    <property type="entry name" value="PEPTIDASE_A1"/>
</dbReference>
<gene>
    <name evidence="10" type="ORF">CTI12_AA289620</name>
</gene>
<comment type="subcellular location">
    <subcellularLocation>
        <location evidence="1">Secreted</location>
    </subcellularLocation>
</comment>
<evidence type="ECO:0000256" key="1">
    <source>
        <dbReference type="ARBA" id="ARBA00004613"/>
    </source>
</evidence>
<accession>A0A2U1NAV9</accession>
<dbReference type="InterPro" id="IPR034161">
    <property type="entry name" value="Pepsin-like_plant"/>
</dbReference>
<evidence type="ECO:0000256" key="5">
    <source>
        <dbReference type="ARBA" id="ARBA00022750"/>
    </source>
</evidence>
<keyword evidence="4 10" id="KW-0645">Protease</keyword>
<keyword evidence="3" id="KW-0964">Secreted</keyword>
<evidence type="ECO:0000256" key="2">
    <source>
        <dbReference type="ARBA" id="ARBA00007447"/>
    </source>
</evidence>
<dbReference type="Pfam" id="PF14541">
    <property type="entry name" value="TAXi_C"/>
    <property type="match status" value="1"/>
</dbReference>
<evidence type="ECO:0000256" key="4">
    <source>
        <dbReference type="ARBA" id="ARBA00022670"/>
    </source>
</evidence>
<sequence>MKTLALIFVLINISSCLAKPNHINGGFSIDLIDRDSPQSPLYNPAYSQLDRVKNAFRRSTSRASHLSKRAGFTSNISSININISAVFGDYLMYIKIGTPPVKVVGVVDTGSDLTWAQCKPCVYCYEQLGPLLVPSNSSTYRALSCQSKGCKALDKNQLPCDASNKCHYEMGYSDLSLIRGDLAVDTFWFGSTPVKNVIFGCGHDNEGTFGEDASGIIGLGGGPVSLIKQPDYAIKGKFSYCLIPYSNNKTNQTSKIHFGTHANIAGPNVVSTPLIKKDPSTFYYLTLESMLVGKHNVSTEFPLSKEGNMIIDSGTTLTYVPTEFYPDLVKTITKVIGNGTELRPWGFDLCYKNLNLDRVPSVTFRFTGADVVVPPEKMFLKTIKGVSCLTLFSSEDGLAIFGNLLQQNMLVGYDLVNRKVSFKPADCTKHA</sequence>
<dbReference type="EMBL" id="PKPP01003208">
    <property type="protein sequence ID" value="PWA70622.1"/>
    <property type="molecule type" value="Genomic_DNA"/>
</dbReference>
<dbReference type="SUPFAM" id="SSF50630">
    <property type="entry name" value="Acid proteases"/>
    <property type="match status" value="1"/>
</dbReference>
<dbReference type="InterPro" id="IPR021109">
    <property type="entry name" value="Peptidase_aspartic_dom_sf"/>
</dbReference>
<evidence type="ECO:0000256" key="7">
    <source>
        <dbReference type="ARBA" id="ARBA00023180"/>
    </source>
</evidence>
<evidence type="ECO:0000313" key="10">
    <source>
        <dbReference type="EMBL" id="PWA70622.1"/>
    </source>
</evidence>
<dbReference type="FunFam" id="2.40.70.10:FF:000050">
    <property type="entry name" value="Aspartic proteinase CDR1"/>
    <property type="match status" value="1"/>
</dbReference>
<proteinExistence type="inferred from homology"/>
<dbReference type="GO" id="GO:0005576">
    <property type="term" value="C:extracellular region"/>
    <property type="evidence" value="ECO:0007669"/>
    <property type="project" value="UniProtKB-SubCell"/>
</dbReference>
<dbReference type="InterPro" id="IPR001969">
    <property type="entry name" value="Aspartic_peptidase_AS"/>
</dbReference>
<dbReference type="GO" id="GO:0004190">
    <property type="term" value="F:aspartic-type endopeptidase activity"/>
    <property type="evidence" value="ECO:0007669"/>
    <property type="project" value="UniProtKB-KW"/>
</dbReference>
<dbReference type="OrthoDB" id="2747330at2759"/>
<dbReference type="InterPro" id="IPR032861">
    <property type="entry name" value="TAXi_N"/>
</dbReference>